<evidence type="ECO:0000256" key="17">
    <source>
        <dbReference type="ARBA" id="ARBA00069309"/>
    </source>
</evidence>
<dbReference type="SUPFAM" id="SSF52799">
    <property type="entry name" value="(Phosphotyrosine protein) phosphatases II"/>
    <property type="match status" value="1"/>
</dbReference>
<feature type="domain" description="Tyrosine specific protein phosphatases" evidence="19">
    <location>
        <begin position="124"/>
        <end position="192"/>
    </location>
</feature>
<comment type="catalytic activity">
    <reaction evidence="14">
        <text>1,2-dibutyryl-sn-glycero-3-phospho-(1D-myo-inositol-5-phosphate) + H2O = 1,2-dibutyryl-sn-glycero-3-phospho-(1D-myo-inositol) + phosphate</text>
        <dbReference type="Rhea" id="RHEA:42584"/>
        <dbReference type="ChEBI" id="CHEBI:15377"/>
        <dbReference type="ChEBI" id="CHEBI:43474"/>
        <dbReference type="ChEBI" id="CHEBI:82605"/>
        <dbReference type="ChEBI" id="CHEBI:82606"/>
    </reaction>
    <physiologicalReaction direction="left-to-right" evidence="14">
        <dbReference type="Rhea" id="RHEA:42585"/>
    </physiologicalReaction>
</comment>
<evidence type="ECO:0000256" key="12">
    <source>
        <dbReference type="ARBA" id="ARBA00050944"/>
    </source>
</evidence>
<keyword evidence="21" id="KW-1185">Reference proteome</keyword>
<evidence type="ECO:0000256" key="5">
    <source>
        <dbReference type="ARBA" id="ARBA00022912"/>
    </source>
</evidence>
<evidence type="ECO:0000256" key="14">
    <source>
        <dbReference type="ARBA" id="ARBA00052505"/>
    </source>
</evidence>
<evidence type="ECO:0000256" key="1">
    <source>
        <dbReference type="ARBA" id="ARBA00004370"/>
    </source>
</evidence>
<dbReference type="GO" id="GO:0004439">
    <property type="term" value="F:phosphatidylinositol-4,5-bisphosphate 5-phosphatase activity"/>
    <property type="evidence" value="ECO:0007669"/>
    <property type="project" value="TreeGrafter"/>
</dbReference>
<dbReference type="InterPro" id="IPR044596">
    <property type="entry name" value="PTPMT1-like"/>
</dbReference>
<dbReference type="PANTHER" id="PTHR46712:SF1">
    <property type="entry name" value="PHOSPHATIDYLGLYCEROPHOSPHATASE AND PROTEIN-TYROSINE PHOSPHATASE 1"/>
    <property type="match status" value="1"/>
</dbReference>
<gene>
    <name evidence="20" type="primary">PTPMT1_0</name>
    <name evidence="20" type="ORF">FJT64_018251</name>
</gene>
<dbReference type="InterPro" id="IPR016130">
    <property type="entry name" value="Tyr_Pase_AS"/>
</dbReference>
<evidence type="ECO:0000313" key="20">
    <source>
        <dbReference type="EMBL" id="KAF0310882.1"/>
    </source>
</evidence>
<keyword evidence="4" id="KW-0378">Hydrolase</keyword>
<dbReference type="GO" id="GO:0004721">
    <property type="term" value="F:phosphoprotein phosphatase activity"/>
    <property type="evidence" value="ECO:0007669"/>
    <property type="project" value="UniProtKB-KW"/>
</dbReference>
<dbReference type="OrthoDB" id="273181at2759"/>
<dbReference type="Gene3D" id="3.90.190.10">
    <property type="entry name" value="Protein tyrosine phosphatase superfamily"/>
    <property type="match status" value="1"/>
</dbReference>
<dbReference type="EC" id="3.1.3.27" evidence="11"/>
<comment type="catalytic activity">
    <reaction evidence="12">
        <text>a 1,2-diacyl-sn-glycero-3-phospho-(1'-sn-glycero-3'-phosphate) + H2O = a 1,2-diacyl-sn-glycero-3-phospho-(1'-sn-glycerol) + phosphate</text>
        <dbReference type="Rhea" id="RHEA:33751"/>
        <dbReference type="ChEBI" id="CHEBI:15377"/>
        <dbReference type="ChEBI" id="CHEBI:43474"/>
        <dbReference type="ChEBI" id="CHEBI:60110"/>
        <dbReference type="ChEBI" id="CHEBI:64716"/>
        <dbReference type="EC" id="3.1.3.27"/>
    </reaction>
    <physiologicalReaction direction="left-to-right" evidence="12">
        <dbReference type="Rhea" id="RHEA:33752"/>
    </physiologicalReaction>
</comment>
<comment type="pathway">
    <text evidence="2">Lipid metabolism.</text>
</comment>
<evidence type="ECO:0000256" key="4">
    <source>
        <dbReference type="ARBA" id="ARBA00022801"/>
    </source>
</evidence>
<keyword evidence="6" id="KW-0443">Lipid metabolism</keyword>
<comment type="catalytic activity">
    <reaction evidence="16">
        <text>1,2-dioctanoyl-sn-glycero-3-phospho-(1D-myo-inositol-5-phosphate) + H2O = 1,2-dioctanoyl-sn-glycero-3-phospho-(1D-myo-inositol) + phosphate</text>
        <dbReference type="Rhea" id="RHEA:42308"/>
        <dbReference type="ChEBI" id="CHEBI:15377"/>
        <dbReference type="ChEBI" id="CHEBI:43474"/>
        <dbReference type="ChEBI" id="CHEBI:65221"/>
        <dbReference type="ChEBI" id="CHEBI:78911"/>
    </reaction>
    <physiologicalReaction direction="left-to-right" evidence="16">
        <dbReference type="Rhea" id="RHEA:42309"/>
    </physiologicalReaction>
</comment>
<evidence type="ECO:0000259" key="19">
    <source>
        <dbReference type="PROSITE" id="PS50056"/>
    </source>
</evidence>
<dbReference type="GO" id="GO:0016020">
    <property type="term" value="C:membrane"/>
    <property type="evidence" value="ECO:0007669"/>
    <property type="project" value="UniProtKB-SubCell"/>
</dbReference>
<dbReference type="InterPro" id="IPR020422">
    <property type="entry name" value="TYR_PHOSPHATASE_DUAL_dom"/>
</dbReference>
<dbReference type="CDD" id="cd14524">
    <property type="entry name" value="PTPMT1"/>
    <property type="match status" value="1"/>
</dbReference>
<dbReference type="SMART" id="SM00195">
    <property type="entry name" value="DSPc"/>
    <property type="match status" value="1"/>
</dbReference>
<evidence type="ECO:0000256" key="16">
    <source>
        <dbReference type="ARBA" id="ARBA00052780"/>
    </source>
</evidence>
<dbReference type="AlphaFoldDB" id="A0A6A4X969"/>
<reference evidence="20 21" key="1">
    <citation type="submission" date="2019-07" db="EMBL/GenBank/DDBJ databases">
        <title>Draft genome assembly of a fouling barnacle, Amphibalanus amphitrite (Darwin, 1854): The first reference genome for Thecostraca.</title>
        <authorList>
            <person name="Kim W."/>
        </authorList>
    </citation>
    <scope>NUCLEOTIDE SEQUENCE [LARGE SCALE GENOMIC DNA]</scope>
    <source>
        <strain evidence="20">SNU_AA5</strain>
        <tissue evidence="20">Soma without cirri and trophi</tissue>
    </source>
</reference>
<evidence type="ECO:0000256" key="9">
    <source>
        <dbReference type="ARBA" id="ARBA00023264"/>
    </source>
</evidence>
<comment type="catalytic activity">
    <reaction evidence="13">
        <text>a 1-acyl-2-hexanoyl-sn-glycero-3-phospho-(1D-myo-inositol-5-phosphate) + H2O = a 1-acyl-2-hexanoyl-sn-glycero-3-phospho-(1D-myo-inositol) + phosphate</text>
        <dbReference type="Rhea" id="RHEA:42320"/>
        <dbReference type="ChEBI" id="CHEBI:15377"/>
        <dbReference type="ChEBI" id="CHEBI:43474"/>
        <dbReference type="ChEBI" id="CHEBI:78930"/>
        <dbReference type="ChEBI" id="CHEBI:78931"/>
    </reaction>
    <physiologicalReaction direction="left-to-right" evidence="13">
        <dbReference type="Rhea" id="RHEA:42321"/>
    </physiologicalReaction>
</comment>
<evidence type="ECO:0000256" key="2">
    <source>
        <dbReference type="ARBA" id="ARBA00005189"/>
    </source>
</evidence>
<dbReference type="PROSITE" id="PS00383">
    <property type="entry name" value="TYR_PHOSPHATASE_1"/>
    <property type="match status" value="1"/>
</dbReference>
<dbReference type="FunFam" id="3.90.190.10:FF:000060">
    <property type="entry name" value="Phosphatidylglycerophosphatase and protein-tyrosine phosphatase 1"/>
    <property type="match status" value="1"/>
</dbReference>
<dbReference type="GO" id="GO:0008962">
    <property type="term" value="F:phosphatidylglycerophosphatase activity"/>
    <property type="evidence" value="ECO:0007669"/>
    <property type="project" value="UniProtKB-EC"/>
</dbReference>
<accession>A0A6A4X969</accession>
<comment type="subcellular location">
    <subcellularLocation>
        <location evidence="1">Membrane</location>
    </subcellularLocation>
</comment>
<keyword evidence="7" id="KW-0472">Membrane</keyword>
<dbReference type="PROSITE" id="PS50056">
    <property type="entry name" value="TYR_PHOSPHATASE_2"/>
    <property type="match status" value="1"/>
</dbReference>
<dbReference type="GO" id="GO:0005737">
    <property type="term" value="C:cytoplasm"/>
    <property type="evidence" value="ECO:0007669"/>
    <property type="project" value="UniProtKB-ARBA"/>
</dbReference>
<evidence type="ECO:0000256" key="15">
    <source>
        <dbReference type="ARBA" id="ARBA00052632"/>
    </source>
</evidence>
<evidence type="ECO:0000256" key="8">
    <source>
        <dbReference type="ARBA" id="ARBA00023209"/>
    </source>
</evidence>
<proteinExistence type="predicted"/>
<keyword evidence="9" id="KW-1208">Phospholipid metabolism</keyword>
<dbReference type="PROSITE" id="PS50054">
    <property type="entry name" value="TYR_PHOSPHATASE_DUAL"/>
    <property type="match status" value="1"/>
</dbReference>
<organism evidence="20 21">
    <name type="scientific">Amphibalanus amphitrite</name>
    <name type="common">Striped barnacle</name>
    <name type="synonym">Balanus amphitrite</name>
    <dbReference type="NCBI Taxonomy" id="1232801"/>
    <lineage>
        <taxon>Eukaryota</taxon>
        <taxon>Metazoa</taxon>
        <taxon>Ecdysozoa</taxon>
        <taxon>Arthropoda</taxon>
        <taxon>Crustacea</taxon>
        <taxon>Multicrustacea</taxon>
        <taxon>Cirripedia</taxon>
        <taxon>Thoracica</taxon>
        <taxon>Thoracicalcarea</taxon>
        <taxon>Balanomorpha</taxon>
        <taxon>Balanoidea</taxon>
        <taxon>Balanidae</taxon>
        <taxon>Amphibalaninae</taxon>
        <taxon>Amphibalanus</taxon>
    </lineage>
</organism>
<evidence type="ECO:0000256" key="7">
    <source>
        <dbReference type="ARBA" id="ARBA00023136"/>
    </source>
</evidence>
<dbReference type="InterPro" id="IPR029021">
    <property type="entry name" value="Prot-tyrosine_phosphatase-like"/>
</dbReference>
<name>A0A6A4X969_AMPAM</name>
<dbReference type="InterPro" id="IPR000340">
    <property type="entry name" value="Dual-sp_phosphatase_cat-dom"/>
</dbReference>
<evidence type="ECO:0000313" key="21">
    <source>
        <dbReference type="Proteomes" id="UP000440578"/>
    </source>
</evidence>
<comment type="catalytic activity">
    <reaction evidence="15">
        <text>1,2-di-(9Z-octadecenoyl)-sn-glycero-3-phospho-(1'-sn-glycerol-3'-phosphate) + H2O = 1,2-di-(9Z-octadecenoyl)-sn-glycero-3-phospho-(1'-sn-glycerol) + phosphate</text>
        <dbReference type="Rhea" id="RHEA:42304"/>
        <dbReference type="ChEBI" id="CHEBI:15377"/>
        <dbReference type="ChEBI" id="CHEBI:43474"/>
        <dbReference type="ChEBI" id="CHEBI:75163"/>
        <dbReference type="ChEBI" id="CHEBI:78907"/>
    </reaction>
    <physiologicalReaction direction="left-to-right" evidence="15">
        <dbReference type="Rhea" id="RHEA:42305"/>
    </physiologicalReaction>
</comment>
<evidence type="ECO:0000259" key="18">
    <source>
        <dbReference type="PROSITE" id="PS50054"/>
    </source>
</evidence>
<keyword evidence="3" id="KW-0444">Lipid biosynthesis</keyword>
<dbReference type="InterPro" id="IPR042165">
    <property type="entry name" value="PTPMT1"/>
</dbReference>
<dbReference type="InterPro" id="IPR000387">
    <property type="entry name" value="Tyr_Pase_dom"/>
</dbReference>
<dbReference type="Proteomes" id="UP000440578">
    <property type="component" value="Unassembled WGS sequence"/>
</dbReference>
<protein>
    <recommendedName>
        <fullName evidence="17">Phosphatidylglycerophosphatase and protein-tyrosine phosphatase 1</fullName>
        <ecNumber evidence="11">3.1.3.27</ecNumber>
    </recommendedName>
</protein>
<evidence type="ECO:0000256" key="10">
    <source>
        <dbReference type="ARBA" id="ARBA00024192"/>
    </source>
</evidence>
<keyword evidence="8" id="KW-0594">Phospholipid biosynthesis</keyword>
<dbReference type="PANTHER" id="PTHR46712">
    <property type="entry name" value="PHOSPHATIDYLGLYCEROPHOSPHATASE AND PROTEIN-TYROSINE PHOSPHATASE 1"/>
    <property type="match status" value="1"/>
</dbReference>
<evidence type="ECO:0000256" key="11">
    <source>
        <dbReference type="ARBA" id="ARBA00024224"/>
    </source>
</evidence>
<comment type="caution">
    <text evidence="20">The sequence shown here is derived from an EMBL/GenBank/DDBJ whole genome shotgun (WGS) entry which is preliminary data.</text>
</comment>
<evidence type="ECO:0000256" key="13">
    <source>
        <dbReference type="ARBA" id="ARBA00051818"/>
    </source>
</evidence>
<dbReference type="GO" id="GO:0008654">
    <property type="term" value="P:phospholipid biosynthetic process"/>
    <property type="evidence" value="ECO:0007669"/>
    <property type="project" value="UniProtKB-KW"/>
</dbReference>
<dbReference type="Pfam" id="PF00782">
    <property type="entry name" value="DSPc"/>
    <property type="match status" value="1"/>
</dbReference>
<feature type="domain" description="Tyrosine-protein phosphatase" evidence="18">
    <location>
        <begin position="52"/>
        <end position="203"/>
    </location>
</feature>
<comment type="pathway">
    <text evidence="10">Phospholipid metabolism; phosphatidylglycerol biosynthesis; phosphatidylglycerol from CDP-diacylglycerol: step 2/2.</text>
</comment>
<evidence type="ECO:0000256" key="6">
    <source>
        <dbReference type="ARBA" id="ARBA00023098"/>
    </source>
</evidence>
<sequence length="220" mass="24890">MEPNKASASRSASGESARVGPSAVCWKMFARASFIPTLAYNVFMQRLSNRRWWDRVDDTVILGALPFRHMTKQLVEEEEIKAVVSMNEDYELKFLSNMKEDWAAHGVDFLQLSTTDIFVAPCQEKLRLGVDFIDHHRAAGNTVYVHCKAGRTRSATLVGCYIMQRHGWTPERAVELIKEARPHILLGPKQWSALHQYAQWQQQQQQQAAGGSGSGTESVR</sequence>
<keyword evidence="5" id="KW-0904">Protein phosphatase</keyword>
<evidence type="ECO:0000256" key="3">
    <source>
        <dbReference type="ARBA" id="ARBA00022516"/>
    </source>
</evidence>
<dbReference type="EMBL" id="VIIS01000285">
    <property type="protein sequence ID" value="KAF0310882.1"/>
    <property type="molecule type" value="Genomic_DNA"/>
</dbReference>